<accession>A0A8D5UEM1</accession>
<evidence type="ECO:0000256" key="1">
    <source>
        <dbReference type="ARBA" id="ARBA00008136"/>
    </source>
</evidence>
<dbReference type="RefSeq" id="WP_212773992.1">
    <property type="nucleotide sequence ID" value="NZ_AP024601.1"/>
</dbReference>
<dbReference type="KEGG" id="pabs:JIR001_04300"/>
<dbReference type="AlphaFoldDB" id="A0A8D5UEM1"/>
<evidence type="ECO:0000256" key="7">
    <source>
        <dbReference type="ARBA" id="ARBA00023239"/>
    </source>
</evidence>
<evidence type="ECO:0000256" key="3">
    <source>
        <dbReference type="ARBA" id="ARBA00022763"/>
    </source>
</evidence>
<keyword evidence="2 8" id="KW-0645">Protease</keyword>
<evidence type="ECO:0000256" key="2">
    <source>
        <dbReference type="ARBA" id="ARBA00022670"/>
    </source>
</evidence>
<evidence type="ECO:0000313" key="10">
    <source>
        <dbReference type="Proteomes" id="UP000677436"/>
    </source>
</evidence>
<organism evidence="9 10">
    <name type="scientific">Polycladomyces abyssicola</name>
    <dbReference type="NCBI Taxonomy" id="1125966"/>
    <lineage>
        <taxon>Bacteria</taxon>
        <taxon>Bacillati</taxon>
        <taxon>Bacillota</taxon>
        <taxon>Bacilli</taxon>
        <taxon>Bacillales</taxon>
        <taxon>Thermoactinomycetaceae</taxon>
        <taxon>Polycladomyces</taxon>
    </lineage>
</organism>
<dbReference type="PANTHER" id="PTHR13604:SF0">
    <property type="entry name" value="ABASIC SITE PROCESSING PROTEIN HMCES"/>
    <property type="match status" value="1"/>
</dbReference>
<evidence type="ECO:0000256" key="4">
    <source>
        <dbReference type="ARBA" id="ARBA00022801"/>
    </source>
</evidence>
<dbReference type="GO" id="GO:0008233">
    <property type="term" value="F:peptidase activity"/>
    <property type="evidence" value="ECO:0007669"/>
    <property type="project" value="UniProtKB-KW"/>
</dbReference>
<keyword evidence="5" id="KW-0190">Covalent protein-DNA linkage</keyword>
<keyword evidence="4 8" id="KW-0378">Hydrolase</keyword>
<dbReference type="EMBL" id="AP024601">
    <property type="protein sequence ID" value="BCU80647.1"/>
    <property type="molecule type" value="Genomic_DNA"/>
</dbReference>
<name>A0A8D5UEM1_9BACL</name>
<reference evidence="9" key="2">
    <citation type="journal article" date="2021" name="Microbiol. Resour. Announc.">
        <title>Complete Genome Sequence of Polycladomyces abyssicola JIR-001T, Isolated from Hemipelagic Sediment in Deep Seawater.</title>
        <authorList>
            <person name="Tsubouchi T."/>
            <person name="Kaneko Y."/>
        </authorList>
    </citation>
    <scope>NUCLEOTIDE SEQUENCE</scope>
    <source>
        <strain evidence="9">JIR-001</strain>
    </source>
</reference>
<keyword evidence="3" id="KW-0227">DNA damage</keyword>
<dbReference type="GO" id="GO:0016829">
    <property type="term" value="F:lyase activity"/>
    <property type="evidence" value="ECO:0007669"/>
    <property type="project" value="UniProtKB-KW"/>
</dbReference>
<evidence type="ECO:0000256" key="6">
    <source>
        <dbReference type="ARBA" id="ARBA00023125"/>
    </source>
</evidence>
<sequence>MCGRFTLTAGLGEIMRRFLIAEAEQVEHEPRYNIAPTQRVPVVVGLPGGERRLMMFRWGLIPHWARTPSIGQRMINARRETLLEKPAFRSLVPRRRCIIPADGYYEWKVLSDKRKQPYRIVPGDGRLAGLAGLWDRWVSPEGETVDSFTIITTEAVGPVASIHDRMPVILRPEAESVWLDADLRDSVAAVEMLVPHAETLSFYAVSTLVNSPRNDVPQCIEPVGDSGE</sequence>
<dbReference type="Gene3D" id="3.90.1680.10">
    <property type="entry name" value="SOS response associated peptidase-like"/>
    <property type="match status" value="1"/>
</dbReference>
<reference evidence="9" key="1">
    <citation type="journal article" date="2013" name="Int. J. Syst. Evol. Microbiol.">
        <title>Polycladomyces abyssicola gen. nov., sp. nov., a thermophilic filamentous bacterium isolated from hemipelagic sediment.</title>
        <authorList>
            <person name="Tsubouchi T."/>
            <person name="Shimane Y."/>
            <person name="Mori K."/>
            <person name="Usui K."/>
            <person name="Hiraki T."/>
            <person name="Tame A."/>
            <person name="Uematsu K."/>
            <person name="Maruyama T."/>
            <person name="Hatada Y."/>
        </authorList>
    </citation>
    <scope>NUCLEOTIDE SEQUENCE</scope>
    <source>
        <strain evidence="9">JIR-001</strain>
    </source>
</reference>
<dbReference type="InterPro" id="IPR036590">
    <property type="entry name" value="SRAP-like"/>
</dbReference>
<proteinExistence type="inferred from homology"/>
<dbReference type="SUPFAM" id="SSF143081">
    <property type="entry name" value="BB1717-like"/>
    <property type="match status" value="1"/>
</dbReference>
<evidence type="ECO:0000256" key="5">
    <source>
        <dbReference type="ARBA" id="ARBA00023124"/>
    </source>
</evidence>
<dbReference type="GO" id="GO:0106300">
    <property type="term" value="P:protein-DNA covalent cross-linking repair"/>
    <property type="evidence" value="ECO:0007669"/>
    <property type="project" value="InterPro"/>
</dbReference>
<evidence type="ECO:0000256" key="8">
    <source>
        <dbReference type="RuleBase" id="RU364100"/>
    </source>
</evidence>
<dbReference type="InterPro" id="IPR003738">
    <property type="entry name" value="SRAP"/>
</dbReference>
<gene>
    <name evidence="9" type="ORF">JIR001_04300</name>
</gene>
<keyword evidence="7" id="KW-0456">Lyase</keyword>
<keyword evidence="10" id="KW-1185">Reference proteome</keyword>
<dbReference type="EC" id="3.4.-.-" evidence="8"/>
<dbReference type="GO" id="GO:0003697">
    <property type="term" value="F:single-stranded DNA binding"/>
    <property type="evidence" value="ECO:0007669"/>
    <property type="project" value="InterPro"/>
</dbReference>
<dbReference type="GO" id="GO:0006508">
    <property type="term" value="P:proteolysis"/>
    <property type="evidence" value="ECO:0007669"/>
    <property type="project" value="UniProtKB-KW"/>
</dbReference>
<keyword evidence="6" id="KW-0238">DNA-binding</keyword>
<dbReference type="Proteomes" id="UP000677436">
    <property type="component" value="Chromosome"/>
</dbReference>
<dbReference type="Pfam" id="PF02586">
    <property type="entry name" value="SRAP"/>
    <property type="match status" value="1"/>
</dbReference>
<evidence type="ECO:0000313" key="9">
    <source>
        <dbReference type="EMBL" id="BCU80647.1"/>
    </source>
</evidence>
<protein>
    <recommendedName>
        <fullName evidence="8">Abasic site processing protein</fullName>
        <ecNumber evidence="8">3.4.-.-</ecNumber>
    </recommendedName>
</protein>
<comment type="similarity">
    <text evidence="1 8">Belongs to the SOS response-associated peptidase family.</text>
</comment>
<dbReference type="PANTHER" id="PTHR13604">
    <property type="entry name" value="DC12-RELATED"/>
    <property type="match status" value="1"/>
</dbReference>